<evidence type="ECO:0000259" key="5">
    <source>
        <dbReference type="Pfam" id="PF01168"/>
    </source>
</evidence>
<comment type="similarity">
    <text evidence="2 3">Belongs to the pyridoxal phosphate-binding protein YggS/PROSC family.</text>
</comment>
<organism evidence="6 7">
    <name type="scientific">Propionibacterium cyclohexanicum</name>
    <dbReference type="NCBI Taxonomy" id="64702"/>
    <lineage>
        <taxon>Bacteria</taxon>
        <taxon>Bacillati</taxon>
        <taxon>Actinomycetota</taxon>
        <taxon>Actinomycetes</taxon>
        <taxon>Propionibacteriales</taxon>
        <taxon>Propionibacteriaceae</taxon>
        <taxon>Propionibacterium</taxon>
    </lineage>
</organism>
<dbReference type="Pfam" id="PF01168">
    <property type="entry name" value="Ala_racemase_N"/>
    <property type="match status" value="1"/>
</dbReference>
<feature type="domain" description="Alanine racemase N-terminal" evidence="5">
    <location>
        <begin position="104"/>
        <end position="284"/>
    </location>
</feature>
<keyword evidence="7" id="KW-1185">Reference proteome</keyword>
<dbReference type="InterPro" id="IPR001608">
    <property type="entry name" value="Ala_racemase_N"/>
</dbReference>
<evidence type="ECO:0000313" key="7">
    <source>
        <dbReference type="Proteomes" id="UP000198815"/>
    </source>
</evidence>
<dbReference type="Gene3D" id="3.20.20.10">
    <property type="entry name" value="Alanine racemase"/>
    <property type="match status" value="1"/>
</dbReference>
<dbReference type="HAMAP" id="MF_02087">
    <property type="entry name" value="PLP_homeostasis"/>
    <property type="match status" value="1"/>
</dbReference>
<evidence type="ECO:0000256" key="3">
    <source>
        <dbReference type="RuleBase" id="RU004514"/>
    </source>
</evidence>
<dbReference type="AlphaFoldDB" id="A0A1H9R691"/>
<reference evidence="6 7" key="1">
    <citation type="submission" date="2016-10" db="EMBL/GenBank/DDBJ databases">
        <authorList>
            <person name="de Groot N.N."/>
        </authorList>
    </citation>
    <scope>NUCLEOTIDE SEQUENCE [LARGE SCALE GENOMIC DNA]</scope>
    <source>
        <strain evidence="6 7">DSM 16859</strain>
    </source>
</reference>
<accession>A0A1H9R691</accession>
<dbReference type="CDD" id="cd00635">
    <property type="entry name" value="PLPDE_III_YBL036c_like"/>
    <property type="match status" value="1"/>
</dbReference>
<protein>
    <recommendedName>
        <fullName evidence="2">Pyridoxal phosphate homeostasis protein</fullName>
        <shortName evidence="2">PLP homeostasis protein</shortName>
    </recommendedName>
</protein>
<dbReference type="PANTHER" id="PTHR10146">
    <property type="entry name" value="PROLINE SYNTHETASE CO-TRANSCRIBED BACTERIAL HOMOLOG PROTEIN"/>
    <property type="match status" value="1"/>
</dbReference>
<evidence type="ECO:0000256" key="1">
    <source>
        <dbReference type="ARBA" id="ARBA00022898"/>
    </source>
</evidence>
<dbReference type="Proteomes" id="UP000198815">
    <property type="component" value="Unassembled WGS sequence"/>
</dbReference>
<feature type="modified residue" description="N6-(pyridoxal phosphate)lysine" evidence="2">
    <location>
        <position position="76"/>
    </location>
</feature>
<dbReference type="SUPFAM" id="SSF51419">
    <property type="entry name" value="PLP-binding barrel"/>
    <property type="match status" value="1"/>
</dbReference>
<keyword evidence="1 2" id="KW-0663">Pyridoxal phosphate</keyword>
<feature type="region of interest" description="Disordered" evidence="4">
    <location>
        <begin position="1"/>
        <end position="30"/>
    </location>
</feature>
<evidence type="ECO:0000313" key="6">
    <source>
        <dbReference type="EMBL" id="SER68236.1"/>
    </source>
</evidence>
<dbReference type="GO" id="GO:0030170">
    <property type="term" value="F:pyridoxal phosphate binding"/>
    <property type="evidence" value="ECO:0007669"/>
    <property type="project" value="UniProtKB-UniRule"/>
</dbReference>
<evidence type="ECO:0000256" key="4">
    <source>
        <dbReference type="SAM" id="MobiDB-lite"/>
    </source>
</evidence>
<gene>
    <name evidence="6" type="ORF">SAMN05443377_10611</name>
</gene>
<sequence length="290" mass="30501">MAMIEDSAASGETPGGLRADEPARTAAGADEVRQLWRGAVGTDLPSRVRDVWDRVGRACAAAGRPRSSVRLLPVSKTHSAASILAVDRVLDTLATREEVPAGPAGRRLFGENHVQEIVAKSAQLAGHDVGLALIGHLQSNKVNAVAGLVEEFQALDSLKLAAKLDRRLSALGVSLRVLVEVNTSGEQAKHGVPMAEATALCRRLGDFDCLEVAGLMTVAVNSPDRHAVAACFDRLAGLQTQLRDDAVLDSSWPELSMGMSGDFELAIAHGATTVRVGTALFGPRDYGQGD</sequence>
<dbReference type="InterPro" id="IPR011078">
    <property type="entry name" value="PyrdxlP_homeostasis"/>
</dbReference>
<comment type="function">
    <text evidence="2">Pyridoxal 5'-phosphate (PLP)-binding protein, which is involved in PLP homeostasis.</text>
</comment>
<dbReference type="NCBIfam" id="TIGR00044">
    <property type="entry name" value="YggS family pyridoxal phosphate-dependent enzyme"/>
    <property type="match status" value="1"/>
</dbReference>
<dbReference type="STRING" id="64702.SAMN05443377_10611"/>
<proteinExistence type="inferred from homology"/>
<dbReference type="EMBL" id="FOGZ01000006">
    <property type="protein sequence ID" value="SER68236.1"/>
    <property type="molecule type" value="Genomic_DNA"/>
</dbReference>
<name>A0A1H9R691_9ACTN</name>
<dbReference type="PANTHER" id="PTHR10146:SF14">
    <property type="entry name" value="PYRIDOXAL PHOSPHATE HOMEOSTASIS PROTEIN"/>
    <property type="match status" value="1"/>
</dbReference>
<dbReference type="InterPro" id="IPR029066">
    <property type="entry name" value="PLP-binding_barrel"/>
</dbReference>
<evidence type="ECO:0000256" key="2">
    <source>
        <dbReference type="HAMAP-Rule" id="MF_02087"/>
    </source>
</evidence>